<dbReference type="InterPro" id="IPR036237">
    <property type="entry name" value="Xyl_isomerase-like_sf"/>
</dbReference>
<evidence type="ECO:0000313" key="2">
    <source>
        <dbReference type="EMBL" id="KKL45355.1"/>
    </source>
</evidence>
<evidence type="ECO:0000259" key="1">
    <source>
        <dbReference type="Pfam" id="PF01261"/>
    </source>
</evidence>
<sequence length="167" mass="19147">YFVIPYLDDGLRTSIDDYKRLATKFNEAGELCKAHGLKLGYHNHGFEFIDYAGQNGYDILLSETDKNLVDFELDIYWVVRAGADTISLFNKYPGRFPLWHVKDMDKADHDLNTEIGAGAIDYTDISNNFSMNDVKHLIIEQENFAMDAIKSLTESFNYVDKDLLSRS</sequence>
<dbReference type="InterPro" id="IPR050312">
    <property type="entry name" value="IolE/XylAMocC-like"/>
</dbReference>
<feature type="domain" description="Xylose isomerase-like TIM barrel" evidence="1">
    <location>
        <begin position="16"/>
        <end position="143"/>
    </location>
</feature>
<dbReference type="Pfam" id="PF01261">
    <property type="entry name" value="AP_endonuc_2"/>
    <property type="match status" value="1"/>
</dbReference>
<comment type="caution">
    <text evidence="2">The sequence shown here is derived from an EMBL/GenBank/DDBJ whole genome shotgun (WGS) entry which is preliminary data.</text>
</comment>
<proteinExistence type="predicted"/>
<dbReference type="Gene3D" id="3.20.20.150">
    <property type="entry name" value="Divalent-metal-dependent TIM barrel enzymes"/>
    <property type="match status" value="1"/>
</dbReference>
<organism evidence="2">
    <name type="scientific">marine sediment metagenome</name>
    <dbReference type="NCBI Taxonomy" id="412755"/>
    <lineage>
        <taxon>unclassified sequences</taxon>
        <taxon>metagenomes</taxon>
        <taxon>ecological metagenomes</taxon>
    </lineage>
</organism>
<gene>
    <name evidence="2" type="ORF">LCGC14_2356520</name>
</gene>
<dbReference type="InterPro" id="IPR013022">
    <property type="entry name" value="Xyl_isomerase-like_TIM-brl"/>
</dbReference>
<dbReference type="PANTHER" id="PTHR12110">
    <property type="entry name" value="HYDROXYPYRUVATE ISOMERASE"/>
    <property type="match status" value="1"/>
</dbReference>
<name>A0A0F9EKE8_9ZZZZ</name>
<protein>
    <recommendedName>
        <fullName evidence="1">Xylose isomerase-like TIM barrel domain-containing protein</fullName>
    </recommendedName>
</protein>
<reference evidence="2" key="1">
    <citation type="journal article" date="2015" name="Nature">
        <title>Complex archaea that bridge the gap between prokaryotes and eukaryotes.</title>
        <authorList>
            <person name="Spang A."/>
            <person name="Saw J.H."/>
            <person name="Jorgensen S.L."/>
            <person name="Zaremba-Niedzwiedzka K."/>
            <person name="Martijn J."/>
            <person name="Lind A.E."/>
            <person name="van Eijk R."/>
            <person name="Schleper C."/>
            <person name="Guy L."/>
            <person name="Ettema T.J."/>
        </authorList>
    </citation>
    <scope>NUCLEOTIDE SEQUENCE</scope>
</reference>
<feature type="non-terminal residue" evidence="2">
    <location>
        <position position="1"/>
    </location>
</feature>
<dbReference type="EMBL" id="LAZR01034418">
    <property type="protein sequence ID" value="KKL45355.1"/>
    <property type="molecule type" value="Genomic_DNA"/>
</dbReference>
<accession>A0A0F9EKE8</accession>
<dbReference type="AlphaFoldDB" id="A0A0F9EKE8"/>
<dbReference type="SUPFAM" id="SSF51658">
    <property type="entry name" value="Xylose isomerase-like"/>
    <property type="match status" value="1"/>
</dbReference>
<dbReference type="PANTHER" id="PTHR12110:SF41">
    <property type="entry name" value="INOSOSE DEHYDRATASE"/>
    <property type="match status" value="1"/>
</dbReference>